<proteinExistence type="predicted"/>
<accession>A0AA88VHY5</accession>
<evidence type="ECO:0000256" key="1">
    <source>
        <dbReference type="ARBA" id="ARBA00022737"/>
    </source>
</evidence>
<dbReference type="InterPro" id="IPR015679">
    <property type="entry name" value="PLipase_D_fam"/>
</dbReference>
<dbReference type="PANTHER" id="PTHR18896:SF169">
    <property type="entry name" value="PHOSPHOLIPASE D"/>
    <property type="match status" value="1"/>
</dbReference>
<keyword evidence="1" id="KW-0677">Repeat</keyword>
<dbReference type="EMBL" id="JAVXUP010001661">
    <property type="protein sequence ID" value="KAK3009296.1"/>
    <property type="molecule type" value="Genomic_DNA"/>
</dbReference>
<comment type="caution">
    <text evidence="3">The sequence shown here is derived from an EMBL/GenBank/DDBJ whole genome shotgun (WGS) entry which is preliminary data.</text>
</comment>
<dbReference type="GO" id="GO:0005886">
    <property type="term" value="C:plasma membrane"/>
    <property type="evidence" value="ECO:0007669"/>
    <property type="project" value="TreeGrafter"/>
</dbReference>
<sequence length="206" mass="23884">MVHDWESRVEQVVKGEVRVNVRVIMKTIALRNYWTMQKDTRKLSQAKRMVLCRPEIVGSGLYATVDLDKARVARTRMIENEPSKPRWYENFPSTLPYVKDDNPIGATLIGRAYLSVWEIINGYAVDRWIEILDEDHNTIRGASRIHATQDNNWSQGIKSPSFEGVPFTFFKQRHGCQVTLYQDAHVSNDIINKYLHSIGYDEPKIC</sequence>
<evidence type="ECO:0000256" key="2">
    <source>
        <dbReference type="ARBA" id="ARBA00023098"/>
    </source>
</evidence>
<dbReference type="AlphaFoldDB" id="A0AA88VHY5"/>
<dbReference type="GO" id="GO:0004630">
    <property type="term" value="F:phospholipase D activity"/>
    <property type="evidence" value="ECO:0007669"/>
    <property type="project" value="TreeGrafter"/>
</dbReference>
<reference evidence="3" key="1">
    <citation type="submission" date="2022-12" db="EMBL/GenBank/DDBJ databases">
        <title>Draft genome assemblies for two species of Escallonia (Escalloniales).</title>
        <authorList>
            <person name="Chanderbali A."/>
            <person name="Dervinis C."/>
            <person name="Anghel I."/>
            <person name="Soltis D."/>
            <person name="Soltis P."/>
            <person name="Zapata F."/>
        </authorList>
    </citation>
    <scope>NUCLEOTIDE SEQUENCE</scope>
    <source>
        <strain evidence="3">UCBG64.0493</strain>
        <tissue evidence="3">Leaf</tissue>
    </source>
</reference>
<gene>
    <name evidence="3" type="ORF">RJ639_013146</name>
</gene>
<name>A0AA88VHY5_9ASTE</name>
<organism evidence="3 4">
    <name type="scientific">Escallonia herrerae</name>
    <dbReference type="NCBI Taxonomy" id="1293975"/>
    <lineage>
        <taxon>Eukaryota</taxon>
        <taxon>Viridiplantae</taxon>
        <taxon>Streptophyta</taxon>
        <taxon>Embryophyta</taxon>
        <taxon>Tracheophyta</taxon>
        <taxon>Spermatophyta</taxon>
        <taxon>Magnoliopsida</taxon>
        <taxon>eudicotyledons</taxon>
        <taxon>Gunneridae</taxon>
        <taxon>Pentapetalae</taxon>
        <taxon>asterids</taxon>
        <taxon>campanulids</taxon>
        <taxon>Escalloniales</taxon>
        <taxon>Escalloniaceae</taxon>
        <taxon>Escallonia</taxon>
    </lineage>
</organism>
<dbReference type="InterPro" id="IPR035892">
    <property type="entry name" value="C2_domain_sf"/>
</dbReference>
<dbReference type="SUPFAM" id="SSF49562">
    <property type="entry name" value="C2 domain (Calcium/lipid-binding domain, CaLB)"/>
    <property type="match status" value="1"/>
</dbReference>
<keyword evidence="2" id="KW-0443">Lipid metabolism</keyword>
<protein>
    <submittedName>
        <fullName evidence="3">Uncharacterized protein</fullName>
    </submittedName>
</protein>
<evidence type="ECO:0000313" key="4">
    <source>
        <dbReference type="Proteomes" id="UP001188597"/>
    </source>
</evidence>
<evidence type="ECO:0000313" key="3">
    <source>
        <dbReference type="EMBL" id="KAK3009296.1"/>
    </source>
</evidence>
<dbReference type="GO" id="GO:0009395">
    <property type="term" value="P:phospholipid catabolic process"/>
    <property type="evidence" value="ECO:0007669"/>
    <property type="project" value="TreeGrafter"/>
</dbReference>
<dbReference type="PANTHER" id="PTHR18896">
    <property type="entry name" value="PHOSPHOLIPASE D"/>
    <property type="match status" value="1"/>
</dbReference>
<keyword evidence="4" id="KW-1185">Reference proteome</keyword>
<dbReference type="Proteomes" id="UP001188597">
    <property type="component" value="Unassembled WGS sequence"/>
</dbReference>